<dbReference type="EMBL" id="PDUD01000030">
    <property type="protein sequence ID" value="PHN03664.1"/>
    <property type="molecule type" value="Genomic_DNA"/>
</dbReference>
<protein>
    <submittedName>
        <fullName evidence="3">Alpha/beta hydrolase</fullName>
    </submittedName>
</protein>
<organism evidence="3 4">
    <name type="scientific">Flavilitoribacter nigricans (strain ATCC 23147 / DSM 23189 / NBRC 102662 / NCIMB 1420 / SS-2)</name>
    <name type="common">Lewinella nigricans</name>
    <dbReference type="NCBI Taxonomy" id="1122177"/>
    <lineage>
        <taxon>Bacteria</taxon>
        <taxon>Pseudomonadati</taxon>
        <taxon>Bacteroidota</taxon>
        <taxon>Saprospiria</taxon>
        <taxon>Saprospirales</taxon>
        <taxon>Lewinellaceae</taxon>
        <taxon>Flavilitoribacter</taxon>
    </lineage>
</organism>
<dbReference type="OrthoDB" id="9780932at2"/>
<dbReference type="AlphaFoldDB" id="A0A2D0N588"/>
<reference evidence="3 4" key="1">
    <citation type="submission" date="2017-10" db="EMBL/GenBank/DDBJ databases">
        <title>The draft genome sequence of Lewinella nigricans NBRC 102662.</title>
        <authorList>
            <person name="Wang K."/>
        </authorList>
    </citation>
    <scope>NUCLEOTIDE SEQUENCE [LARGE SCALE GENOMIC DNA]</scope>
    <source>
        <strain evidence="3 4">NBRC 102662</strain>
    </source>
</reference>
<dbReference type="PRINTS" id="PR00111">
    <property type="entry name" value="ABHYDROLASE"/>
</dbReference>
<dbReference type="GO" id="GO:0016787">
    <property type="term" value="F:hydrolase activity"/>
    <property type="evidence" value="ECO:0007669"/>
    <property type="project" value="UniProtKB-KW"/>
</dbReference>
<keyword evidence="1 3" id="KW-0378">Hydrolase</keyword>
<accession>A0A2D0N588</accession>
<dbReference type="InterPro" id="IPR050266">
    <property type="entry name" value="AB_hydrolase_sf"/>
</dbReference>
<dbReference type="RefSeq" id="WP_099152992.1">
    <property type="nucleotide sequence ID" value="NZ_PDUD01000030.1"/>
</dbReference>
<evidence type="ECO:0000313" key="4">
    <source>
        <dbReference type="Proteomes" id="UP000223913"/>
    </source>
</evidence>
<evidence type="ECO:0000259" key="2">
    <source>
        <dbReference type="Pfam" id="PF12697"/>
    </source>
</evidence>
<comment type="caution">
    <text evidence="3">The sequence shown here is derived from an EMBL/GenBank/DDBJ whole genome shotgun (WGS) entry which is preliminary data.</text>
</comment>
<sequence length="259" mass="29243">MSQFVQIGDQRLHYEQQGSGYPLVMLHGWGCDLHIFDRLVPDLEQHFTVYRLDFPGFGQSPEPDSAWGTERYAELTIDFLNALDIRHPILIGHSFGGRVIIRLAERVQPRKVIITGGAGIKPVRPLSYYVKVYSYKTMKWLAGLPVLKSLLAGTMEQYRRKSGSSDYQQASEVMRGVLVKAVNEDLSPLLSSVKAPTLLIWGERDTATPLRDGKLMETLIPDAGLVVFDGGTHYAFLEQAPRFLTIVNHFLEKEKQIEL</sequence>
<dbReference type="PANTHER" id="PTHR43798:SF31">
    <property type="entry name" value="AB HYDROLASE SUPERFAMILY PROTEIN YCLE"/>
    <property type="match status" value="1"/>
</dbReference>
<dbReference type="Proteomes" id="UP000223913">
    <property type="component" value="Unassembled WGS sequence"/>
</dbReference>
<dbReference type="SUPFAM" id="SSF53474">
    <property type="entry name" value="alpha/beta-Hydrolases"/>
    <property type="match status" value="1"/>
</dbReference>
<dbReference type="PANTHER" id="PTHR43798">
    <property type="entry name" value="MONOACYLGLYCEROL LIPASE"/>
    <property type="match status" value="1"/>
</dbReference>
<name>A0A2D0N588_FLAN2</name>
<evidence type="ECO:0000313" key="3">
    <source>
        <dbReference type="EMBL" id="PHN03664.1"/>
    </source>
</evidence>
<keyword evidence="4" id="KW-1185">Reference proteome</keyword>
<dbReference type="Pfam" id="PF12697">
    <property type="entry name" value="Abhydrolase_6"/>
    <property type="match status" value="1"/>
</dbReference>
<feature type="domain" description="AB hydrolase-1" evidence="2">
    <location>
        <begin position="23"/>
        <end position="242"/>
    </location>
</feature>
<proteinExistence type="predicted"/>
<dbReference type="InterPro" id="IPR000073">
    <property type="entry name" value="AB_hydrolase_1"/>
</dbReference>
<dbReference type="InterPro" id="IPR029058">
    <property type="entry name" value="AB_hydrolase_fold"/>
</dbReference>
<evidence type="ECO:0000256" key="1">
    <source>
        <dbReference type="ARBA" id="ARBA00022801"/>
    </source>
</evidence>
<gene>
    <name evidence="3" type="ORF">CRP01_25780</name>
</gene>
<dbReference type="GO" id="GO:0016020">
    <property type="term" value="C:membrane"/>
    <property type="evidence" value="ECO:0007669"/>
    <property type="project" value="TreeGrafter"/>
</dbReference>
<dbReference type="Gene3D" id="3.40.50.1820">
    <property type="entry name" value="alpha/beta hydrolase"/>
    <property type="match status" value="1"/>
</dbReference>